<name>A0AAN6GFY7_9BASI</name>
<evidence type="ECO:0000313" key="3">
    <source>
        <dbReference type="Proteomes" id="UP001176521"/>
    </source>
</evidence>
<proteinExistence type="predicted"/>
<keyword evidence="1" id="KW-0732">Signal</keyword>
<dbReference type="InterPro" id="IPR021054">
    <property type="entry name" value="Cell_wall_mannoprotein_1"/>
</dbReference>
<evidence type="ECO:0000313" key="2">
    <source>
        <dbReference type="EMBL" id="KAK0535767.1"/>
    </source>
</evidence>
<dbReference type="PANTHER" id="PTHR38123:SF1">
    <property type="entry name" value="HYDROPHOBIC SURFACE BINDING PROTEIN"/>
    <property type="match status" value="1"/>
</dbReference>
<keyword evidence="3" id="KW-1185">Reference proteome</keyword>
<protein>
    <recommendedName>
        <fullName evidence="4">Hydrophobic surface binding protein A</fullName>
    </recommendedName>
</protein>
<evidence type="ECO:0008006" key="4">
    <source>
        <dbReference type="Google" id="ProtNLM"/>
    </source>
</evidence>
<evidence type="ECO:0000256" key="1">
    <source>
        <dbReference type="SAM" id="SignalP"/>
    </source>
</evidence>
<dbReference type="EMBL" id="JAPDMQ010000089">
    <property type="protein sequence ID" value="KAK0535767.1"/>
    <property type="molecule type" value="Genomic_DNA"/>
</dbReference>
<feature type="chain" id="PRO_5042819903" description="Hydrophobic surface binding protein A" evidence="1">
    <location>
        <begin position="20"/>
        <end position="173"/>
    </location>
</feature>
<dbReference type="GO" id="GO:0005576">
    <property type="term" value="C:extracellular region"/>
    <property type="evidence" value="ECO:0007669"/>
    <property type="project" value="TreeGrafter"/>
</dbReference>
<dbReference type="Proteomes" id="UP001176521">
    <property type="component" value="Unassembled WGS sequence"/>
</dbReference>
<dbReference type="AlphaFoldDB" id="A0AAN6GFY7"/>
<dbReference type="Pfam" id="PF12296">
    <property type="entry name" value="HsbA"/>
    <property type="match status" value="1"/>
</dbReference>
<dbReference type="Gene3D" id="1.20.5.190">
    <property type="match status" value="1"/>
</dbReference>
<feature type="signal peptide" evidence="1">
    <location>
        <begin position="1"/>
        <end position="19"/>
    </location>
</feature>
<reference evidence="2" key="1">
    <citation type="journal article" date="2023" name="PhytoFront">
        <title>Draft Genome Resources of Seven Strains of Tilletia horrida, Causal Agent of Kernel Smut of Rice.</title>
        <authorList>
            <person name="Khanal S."/>
            <person name="Antony Babu S."/>
            <person name="Zhou X.G."/>
        </authorList>
    </citation>
    <scope>NUCLEOTIDE SEQUENCE</scope>
    <source>
        <strain evidence="2">TX3</strain>
    </source>
</reference>
<accession>A0AAN6GFY7</accession>
<comment type="caution">
    <text evidence="2">The sequence shown here is derived from an EMBL/GenBank/DDBJ whole genome shotgun (WGS) entry which is preliminary data.</text>
</comment>
<gene>
    <name evidence="2" type="ORF">OC842_002200</name>
</gene>
<dbReference type="PANTHER" id="PTHR38123">
    <property type="entry name" value="CELL WALL SERINE-THREONINE-RICH GALACTOMANNOPROTEIN MP1 (AFU_ORTHOLOGUE AFUA_4G03240)"/>
    <property type="match status" value="1"/>
</dbReference>
<dbReference type="Gene3D" id="1.20.1280.140">
    <property type="match status" value="1"/>
</dbReference>
<sequence length="173" mass="17982">MKFTAAFVAVTALVAGVTADYAKLKSDVEGIKTDVAKLYTDLKDTDGTSYSQALAIDSAAKALNSDIENANREAKAVKTVSNSQAKAIIHILSGTYKDVSLVSKRLIALEPSWKKLGIAAIAKGDISSIAASTKTFGATLVSKAPKHEKKAASELAGKYNKALAAALAAYSSD</sequence>
<organism evidence="2 3">
    <name type="scientific">Tilletia horrida</name>
    <dbReference type="NCBI Taxonomy" id="155126"/>
    <lineage>
        <taxon>Eukaryota</taxon>
        <taxon>Fungi</taxon>
        <taxon>Dikarya</taxon>
        <taxon>Basidiomycota</taxon>
        <taxon>Ustilaginomycotina</taxon>
        <taxon>Exobasidiomycetes</taxon>
        <taxon>Tilletiales</taxon>
        <taxon>Tilletiaceae</taxon>
        <taxon>Tilletia</taxon>
    </lineage>
</organism>